<dbReference type="SUPFAM" id="SSF56784">
    <property type="entry name" value="HAD-like"/>
    <property type="match status" value="1"/>
</dbReference>
<dbReference type="RefSeq" id="WP_181758866.1">
    <property type="nucleotide sequence ID" value="NZ_BMCR01000002.1"/>
</dbReference>
<sequence length="212" mass="22834">MAEPGRPTAGHSARALILCDVDEVVLNFIPHFEDYMGRSGLRFVSHEYRLAGNIADDDGQLLGAEAIPALLAGFFDGWCDRQTPVPGAATALASLSRHADVMFLTNLPGAQNREPRVATLRRLGMDFPLVTNSGPKGDAAATLAAGRTGPLVFIDDSPVNIRSVAATVENCILIQFIADQRFRDQAGELAEADLKTGDWSRAEAYIRQRIAS</sequence>
<name>A0A838XUL9_9HYPH</name>
<dbReference type="AlphaFoldDB" id="A0A838XUL9"/>
<dbReference type="EMBL" id="JACEON010000002">
    <property type="protein sequence ID" value="MBA4610683.1"/>
    <property type="molecule type" value="Genomic_DNA"/>
</dbReference>
<dbReference type="Proteomes" id="UP000559404">
    <property type="component" value="Unassembled WGS sequence"/>
</dbReference>
<organism evidence="1 2">
    <name type="scientific">Stappia taiwanensis</name>
    <dbReference type="NCBI Taxonomy" id="992267"/>
    <lineage>
        <taxon>Bacteria</taxon>
        <taxon>Pseudomonadati</taxon>
        <taxon>Pseudomonadota</taxon>
        <taxon>Alphaproteobacteria</taxon>
        <taxon>Hyphomicrobiales</taxon>
        <taxon>Stappiaceae</taxon>
        <taxon>Stappia</taxon>
    </lineage>
</organism>
<evidence type="ECO:0000313" key="2">
    <source>
        <dbReference type="Proteomes" id="UP000559404"/>
    </source>
</evidence>
<evidence type="ECO:0008006" key="3">
    <source>
        <dbReference type="Google" id="ProtNLM"/>
    </source>
</evidence>
<gene>
    <name evidence="1" type="ORF">H1W37_03390</name>
</gene>
<accession>A0A838XUL9</accession>
<proteinExistence type="predicted"/>
<protein>
    <recommendedName>
        <fullName evidence="3">HAD family hydrolase</fullName>
    </recommendedName>
</protein>
<evidence type="ECO:0000313" key="1">
    <source>
        <dbReference type="EMBL" id="MBA4610683.1"/>
    </source>
</evidence>
<comment type="caution">
    <text evidence="1">The sequence shown here is derived from an EMBL/GenBank/DDBJ whole genome shotgun (WGS) entry which is preliminary data.</text>
</comment>
<reference evidence="1 2" key="2">
    <citation type="submission" date="2020-08" db="EMBL/GenBank/DDBJ databases">
        <title>Stappia taiwanensis sp. nov., isolated from a coastal thermal spring.</title>
        <authorList>
            <person name="Kampfer P."/>
        </authorList>
    </citation>
    <scope>NUCLEOTIDE SEQUENCE [LARGE SCALE GENOMIC DNA]</scope>
    <source>
        <strain evidence="1 2">DSM 23284</strain>
    </source>
</reference>
<dbReference type="InterPro" id="IPR036412">
    <property type="entry name" value="HAD-like_sf"/>
</dbReference>
<reference evidence="1 2" key="1">
    <citation type="submission" date="2020-07" db="EMBL/GenBank/DDBJ databases">
        <authorList>
            <person name="Li M."/>
        </authorList>
    </citation>
    <scope>NUCLEOTIDE SEQUENCE [LARGE SCALE GENOMIC DNA]</scope>
    <source>
        <strain evidence="1 2">DSM 23284</strain>
    </source>
</reference>
<keyword evidence="2" id="KW-1185">Reference proteome</keyword>